<evidence type="ECO:0000313" key="2">
    <source>
        <dbReference type="Proteomes" id="UP000199012"/>
    </source>
</evidence>
<organism evidence="1 2">
    <name type="scientific">Cellulomonas marina</name>
    <dbReference type="NCBI Taxonomy" id="988821"/>
    <lineage>
        <taxon>Bacteria</taxon>
        <taxon>Bacillati</taxon>
        <taxon>Actinomycetota</taxon>
        <taxon>Actinomycetes</taxon>
        <taxon>Micrococcales</taxon>
        <taxon>Cellulomonadaceae</taxon>
        <taxon>Cellulomonas</taxon>
    </lineage>
</organism>
<dbReference type="RefSeq" id="WP_090034537.1">
    <property type="nucleotide sequence ID" value="NZ_BONM01000048.1"/>
</dbReference>
<proteinExistence type="predicted"/>
<evidence type="ECO:0000313" key="1">
    <source>
        <dbReference type="EMBL" id="SFB37443.1"/>
    </source>
</evidence>
<dbReference type="Proteomes" id="UP000199012">
    <property type="component" value="Unassembled WGS sequence"/>
</dbReference>
<keyword evidence="2" id="KW-1185">Reference proteome</keyword>
<reference evidence="1 2" key="1">
    <citation type="submission" date="2016-10" db="EMBL/GenBank/DDBJ databases">
        <authorList>
            <person name="de Groot N.N."/>
        </authorList>
    </citation>
    <scope>NUCLEOTIDE SEQUENCE [LARGE SCALE GENOMIC DNA]</scope>
    <source>
        <strain evidence="1 2">CGMCC 4.6945</strain>
    </source>
</reference>
<accession>A0A1I1AM86</accession>
<name>A0A1I1AM86_9CELL</name>
<dbReference type="STRING" id="988821.SAMN05421867_11860"/>
<protein>
    <submittedName>
        <fullName evidence="1">Uncharacterized protein</fullName>
    </submittedName>
</protein>
<sequence length="167" mass="17182">MHRAEPPPAGDPGGEAARAAHALLLAAVVGRGGGELPADLARDDAAALAVGLWLRDEAATILRAADRPDELLDAVRALLVAGSRLDPEPPDDGGMGWQRATTFALLVDDARGRRAEATPRLQALLVVDAPAVLTALAEAVAHVVRVHESPGGAAAYVRARAPRAPGR</sequence>
<dbReference type="EMBL" id="FOKA01000018">
    <property type="protein sequence ID" value="SFB37443.1"/>
    <property type="molecule type" value="Genomic_DNA"/>
</dbReference>
<dbReference type="AlphaFoldDB" id="A0A1I1AM86"/>
<dbReference type="OrthoDB" id="10011601at2"/>
<gene>
    <name evidence="1" type="ORF">SAMN05421867_11860</name>
</gene>